<evidence type="ECO:0000313" key="3">
    <source>
        <dbReference type="Proteomes" id="UP001497522"/>
    </source>
</evidence>
<feature type="compositionally biased region" description="Polar residues" evidence="1">
    <location>
        <begin position="1"/>
        <end position="14"/>
    </location>
</feature>
<organism evidence="2 3">
    <name type="scientific">Sphagnum jensenii</name>
    <dbReference type="NCBI Taxonomy" id="128206"/>
    <lineage>
        <taxon>Eukaryota</taxon>
        <taxon>Viridiplantae</taxon>
        <taxon>Streptophyta</taxon>
        <taxon>Embryophyta</taxon>
        <taxon>Bryophyta</taxon>
        <taxon>Sphagnophytina</taxon>
        <taxon>Sphagnopsida</taxon>
        <taxon>Sphagnales</taxon>
        <taxon>Sphagnaceae</taxon>
        <taxon>Sphagnum</taxon>
    </lineage>
</organism>
<protein>
    <submittedName>
        <fullName evidence="2">Uncharacterized protein</fullName>
    </submittedName>
</protein>
<feature type="compositionally biased region" description="Basic and acidic residues" evidence="1">
    <location>
        <begin position="53"/>
        <end position="63"/>
    </location>
</feature>
<evidence type="ECO:0000313" key="2">
    <source>
        <dbReference type="EMBL" id="CAK9862299.1"/>
    </source>
</evidence>
<dbReference type="EMBL" id="OZ023713">
    <property type="protein sequence ID" value="CAK9862299.1"/>
    <property type="molecule type" value="Genomic_DNA"/>
</dbReference>
<accession>A0ABP1AIE3</accession>
<name>A0ABP1AIE3_9BRYO</name>
<reference evidence="2" key="1">
    <citation type="submission" date="2024-03" db="EMBL/GenBank/DDBJ databases">
        <authorList>
            <consortium name="ELIXIR-Norway"/>
            <consortium name="Elixir Norway"/>
        </authorList>
    </citation>
    <scope>NUCLEOTIDE SEQUENCE</scope>
</reference>
<evidence type="ECO:0000256" key="1">
    <source>
        <dbReference type="SAM" id="MobiDB-lite"/>
    </source>
</evidence>
<proteinExistence type="predicted"/>
<dbReference type="Proteomes" id="UP001497522">
    <property type="component" value="Chromosome 12"/>
</dbReference>
<keyword evidence="3" id="KW-1185">Reference proteome</keyword>
<gene>
    <name evidence="2" type="ORF">CSSPJE1EN2_LOCUS5294</name>
</gene>
<feature type="region of interest" description="Disordered" evidence="1">
    <location>
        <begin position="1"/>
        <end position="71"/>
    </location>
</feature>
<sequence>MGRDSNMSIYNRSGTDLIGPYTHGDGGPSPAPRPPATRDMTIIMHSAGRIPKKMGDGDGKGDGDGASGRSSVMGMAMEVAASGRSSVMGMAMEVAASGLFKHPRKFHIGNSFTK</sequence>